<evidence type="ECO:0000256" key="6">
    <source>
        <dbReference type="ARBA" id="ARBA00022989"/>
    </source>
</evidence>
<dbReference type="Pfam" id="PF02355">
    <property type="entry name" value="SecD_SecF_C"/>
    <property type="match status" value="1"/>
</dbReference>
<dbReference type="InterPro" id="IPR055344">
    <property type="entry name" value="SecD_SecF_C_bact"/>
</dbReference>
<comment type="caution">
    <text evidence="9">Lacks conserved residue(s) required for the propagation of feature annotation.</text>
</comment>
<evidence type="ECO:0000256" key="4">
    <source>
        <dbReference type="ARBA" id="ARBA00022692"/>
    </source>
</evidence>
<keyword evidence="6 9" id="KW-1133">Transmembrane helix</keyword>
<proteinExistence type="inferred from homology"/>
<keyword evidence="4 9" id="KW-0812">Transmembrane</keyword>
<dbReference type="InterPro" id="IPR022646">
    <property type="entry name" value="SecD/SecF_CS"/>
</dbReference>
<dbReference type="Gene3D" id="3.30.1360.200">
    <property type="match status" value="1"/>
</dbReference>
<keyword evidence="7 9" id="KW-0811">Translocation</keyword>
<dbReference type="EMBL" id="JBHSMZ010000012">
    <property type="protein sequence ID" value="MFC5550118.1"/>
    <property type="molecule type" value="Genomic_DNA"/>
</dbReference>
<dbReference type="InterPro" id="IPR048631">
    <property type="entry name" value="SecD_1st"/>
</dbReference>
<feature type="domain" description="SecD export protein N-terminal TM" evidence="11">
    <location>
        <begin position="1"/>
        <end position="102"/>
    </location>
</feature>
<dbReference type="HAMAP" id="MF_01463_B">
    <property type="entry name" value="SecD_B"/>
    <property type="match status" value="1"/>
</dbReference>
<feature type="transmembrane region" description="Helical" evidence="9">
    <location>
        <begin position="579"/>
        <end position="600"/>
    </location>
</feature>
<dbReference type="InterPro" id="IPR054384">
    <property type="entry name" value="SecDF_P1_head"/>
</dbReference>
<feature type="transmembrane region" description="Helical" evidence="9">
    <location>
        <begin position="473"/>
        <end position="493"/>
    </location>
</feature>
<keyword evidence="15" id="KW-1185">Reference proteome</keyword>
<feature type="domain" description="Protein export membrane protein SecD/SecF C-terminal" evidence="10">
    <location>
        <begin position="429"/>
        <end position="599"/>
    </location>
</feature>
<dbReference type="Gene3D" id="3.30.70.3400">
    <property type="match status" value="2"/>
</dbReference>
<evidence type="ECO:0000256" key="2">
    <source>
        <dbReference type="ARBA" id="ARBA00022448"/>
    </source>
</evidence>
<feature type="transmembrane region" description="Helical" evidence="9">
    <location>
        <begin position="499"/>
        <end position="519"/>
    </location>
</feature>
<reference evidence="15" key="1">
    <citation type="journal article" date="2019" name="Int. J. Syst. Evol. Microbiol.">
        <title>The Global Catalogue of Microorganisms (GCM) 10K type strain sequencing project: providing services to taxonomists for standard genome sequencing and annotation.</title>
        <authorList>
            <consortium name="The Broad Institute Genomics Platform"/>
            <consortium name="The Broad Institute Genome Sequencing Center for Infectious Disease"/>
            <person name="Wu L."/>
            <person name="Ma J."/>
        </authorList>
    </citation>
    <scope>NUCLEOTIDE SEQUENCE [LARGE SCALE GENOMIC DNA]</scope>
    <source>
        <strain evidence="15">CGMCC 4.5798</strain>
    </source>
</reference>
<dbReference type="Pfam" id="PF13721">
    <property type="entry name" value="SecD-TM1"/>
    <property type="match status" value="1"/>
</dbReference>
<feature type="transmembrane region" description="Helical" evidence="9">
    <location>
        <begin position="449"/>
        <end position="468"/>
    </location>
</feature>
<dbReference type="NCBIfam" id="TIGR01129">
    <property type="entry name" value="secD"/>
    <property type="match status" value="1"/>
</dbReference>
<comment type="function">
    <text evidence="9">Part of the Sec protein translocase complex. Interacts with the SecYEG preprotein conducting channel. SecDF uses the proton motive force (PMF) to complete protein translocation after the ATP-dependent function of SecA.</text>
</comment>
<evidence type="ECO:0000313" key="14">
    <source>
        <dbReference type="EMBL" id="MFC5550118.1"/>
    </source>
</evidence>
<comment type="caution">
    <text evidence="14">The sequence shown here is derived from an EMBL/GenBank/DDBJ whole genome shotgun (WGS) entry which is preliminary data.</text>
</comment>
<dbReference type="InterPro" id="IPR005791">
    <property type="entry name" value="SecD"/>
</dbReference>
<dbReference type="Pfam" id="PF07549">
    <property type="entry name" value="Sec_GG"/>
    <property type="match status" value="1"/>
</dbReference>
<dbReference type="PANTHER" id="PTHR30081">
    <property type="entry name" value="PROTEIN-EXPORT MEMBRANE PROTEIN SEC"/>
    <property type="match status" value="1"/>
</dbReference>
<evidence type="ECO:0000256" key="9">
    <source>
        <dbReference type="HAMAP-Rule" id="MF_01463"/>
    </source>
</evidence>
<dbReference type="NCBIfam" id="TIGR00916">
    <property type="entry name" value="2A0604s01"/>
    <property type="match status" value="1"/>
</dbReference>
<evidence type="ECO:0000256" key="7">
    <source>
        <dbReference type="ARBA" id="ARBA00023010"/>
    </source>
</evidence>
<gene>
    <name evidence="9 14" type="primary">secD</name>
    <name evidence="14" type="ORF">ACFPO9_16510</name>
</gene>
<comment type="subcellular location">
    <subcellularLocation>
        <location evidence="1 9">Cell membrane</location>
        <topology evidence="1 9">Multi-pass membrane protein</topology>
    </subcellularLocation>
</comment>
<evidence type="ECO:0000313" key="15">
    <source>
        <dbReference type="Proteomes" id="UP001596086"/>
    </source>
</evidence>
<evidence type="ECO:0000259" key="10">
    <source>
        <dbReference type="Pfam" id="PF02355"/>
    </source>
</evidence>
<evidence type="ECO:0000256" key="5">
    <source>
        <dbReference type="ARBA" id="ARBA00022927"/>
    </source>
</evidence>
<evidence type="ECO:0000256" key="8">
    <source>
        <dbReference type="ARBA" id="ARBA00023136"/>
    </source>
</evidence>
<protein>
    <recommendedName>
        <fullName evidence="9">Protein translocase subunit SecD</fullName>
    </recommendedName>
</protein>
<comment type="similarity">
    <text evidence="9">Belongs to the SecD/SecF family. SecD subfamily.</text>
</comment>
<evidence type="ECO:0000259" key="11">
    <source>
        <dbReference type="Pfam" id="PF13721"/>
    </source>
</evidence>
<dbReference type="InterPro" id="IPR048634">
    <property type="entry name" value="SecD_SecF_C"/>
</dbReference>
<comment type="subunit">
    <text evidence="9">Forms a complex with SecF. Part of the essential Sec protein translocation apparatus which comprises SecA, SecYEG and auxiliary proteins SecDF-YajC and YidC.</text>
</comment>
<dbReference type="Pfam" id="PF21760">
    <property type="entry name" value="SecD_1st"/>
    <property type="match status" value="1"/>
</dbReference>
<sequence>MNRYPLWKYILILAAVLLGLLYTAPNYFVDSPALQVTTSKATVKVNSDTVRTVTEALRRDGLPPEAVSLEGSGDTSAVRARFASTDAQFKAKLALERDLNRDQTDPDYIVTVGLAKNTPFWMQKLGAQAMNLGLDLRGGVHFLLQVNAKEILDSRVKGIQSSARTLLRDQKVRHAGIDRVGDRVEIRFRDAETRAKARSVLANANPDLAFAETADGTDLKLVASLKPDALQKAVDEGVKQNISTLGKRINELGTTEPVIQQQGRDRIVVQLPGVQDVAHAKDIIGRTATLEYRITDDSITPGTELSAAIPLNSELFTQGRDVPVVVSKDAVVTGKSIISATPGFDENQRPAVNIELNAEGGRAMRAMTRERTGKRMATLLKEKGKYTVLQVATIQGEFGANFRTTGMRTPQEAAELALLLRAGALSAPMEFIEERVVGPQLGAENIAKGLHSTVWGFVAIAIFMIIYYQLFGFFSVVALACNLLFLLSILSMLQVTLTLPGIAAIALALGMAIDANVLINERIREELRAGNTPQAAIAAGFSHAWATILDSNVTTLIVGLALLVFGSGAVRGFAVVHCLGILTSMFSAVFLSRGVVNLWYGRKKKLGKIAIGTVWEPGITAAGAKSAAKK</sequence>
<evidence type="ECO:0000256" key="1">
    <source>
        <dbReference type="ARBA" id="ARBA00004651"/>
    </source>
</evidence>
<keyword evidence="3 9" id="KW-1003">Cell membrane</keyword>
<feature type="domain" description="SecDF P1 head subdomain" evidence="13">
    <location>
        <begin position="316"/>
        <end position="427"/>
    </location>
</feature>
<evidence type="ECO:0000259" key="12">
    <source>
        <dbReference type="Pfam" id="PF21760"/>
    </source>
</evidence>
<accession>A0ABW0S4F3</accession>
<dbReference type="InterPro" id="IPR027398">
    <property type="entry name" value="SecD-TM"/>
</dbReference>
<organism evidence="14 15">
    <name type="scientific">Massilia aerilata</name>
    <dbReference type="NCBI Taxonomy" id="453817"/>
    <lineage>
        <taxon>Bacteria</taxon>
        <taxon>Pseudomonadati</taxon>
        <taxon>Pseudomonadota</taxon>
        <taxon>Betaproteobacteria</taxon>
        <taxon>Burkholderiales</taxon>
        <taxon>Oxalobacteraceae</taxon>
        <taxon>Telluria group</taxon>
        <taxon>Massilia</taxon>
    </lineage>
</organism>
<keyword evidence="5 9" id="KW-0653">Protein transport</keyword>
<dbReference type="Pfam" id="PF22599">
    <property type="entry name" value="SecDF_P1_head"/>
    <property type="match status" value="1"/>
</dbReference>
<dbReference type="RefSeq" id="WP_379772243.1">
    <property type="nucleotide sequence ID" value="NZ_JBHSMZ010000012.1"/>
</dbReference>
<dbReference type="InterPro" id="IPR022813">
    <property type="entry name" value="SecD/SecF_arch_bac"/>
</dbReference>
<keyword evidence="8 9" id="KW-0472">Membrane</keyword>
<evidence type="ECO:0000256" key="3">
    <source>
        <dbReference type="ARBA" id="ARBA00022475"/>
    </source>
</evidence>
<feature type="transmembrane region" description="Helical" evidence="9">
    <location>
        <begin position="553"/>
        <end position="573"/>
    </location>
</feature>
<dbReference type="Proteomes" id="UP001596086">
    <property type="component" value="Unassembled WGS sequence"/>
</dbReference>
<feature type="domain" description="Protein translocase subunit SecDF P1" evidence="12">
    <location>
        <begin position="238"/>
        <end position="296"/>
    </location>
</feature>
<dbReference type="PANTHER" id="PTHR30081:SF1">
    <property type="entry name" value="PROTEIN TRANSLOCASE SUBUNIT SECD"/>
    <property type="match status" value="1"/>
</dbReference>
<name>A0ABW0S4F3_9BURK</name>
<dbReference type="SUPFAM" id="SSF82866">
    <property type="entry name" value="Multidrug efflux transporter AcrB transmembrane domain"/>
    <property type="match status" value="1"/>
</dbReference>
<keyword evidence="2 9" id="KW-0813">Transport</keyword>
<dbReference type="Gene3D" id="1.20.1640.10">
    <property type="entry name" value="Multidrug efflux transporter AcrB transmembrane domain"/>
    <property type="match status" value="1"/>
</dbReference>
<evidence type="ECO:0000259" key="13">
    <source>
        <dbReference type="Pfam" id="PF22599"/>
    </source>
</evidence>